<sequence>MNRFLVRASLFGVLALSAGACSSSSSSSGAATTTLAIATTTTIGATTTAPPATVQAAPSTTTKVAPTTVAPTTLKPAKPIVEYLAVAGPDLPGTTKAINADDTHPDGVYYGTIGVGGDPAPAAGSVVFELVQLFTGADCIAHFGSTDEEACANDYGVEVDPTSFVVVPLASQYITVVDGLTQTSHQVSGAELYRLVQGQAPAVGAPSGFEYSGFGFFVTYKGGTVTRLEQWWTP</sequence>
<gene>
    <name evidence="1" type="ORF">UFOPK3376_02000</name>
</gene>
<evidence type="ECO:0000313" key="1">
    <source>
        <dbReference type="EMBL" id="CAB4884877.1"/>
    </source>
</evidence>
<dbReference type="PROSITE" id="PS51257">
    <property type="entry name" value="PROKAR_LIPOPROTEIN"/>
    <property type="match status" value="1"/>
</dbReference>
<dbReference type="AlphaFoldDB" id="A0A6J7EN67"/>
<dbReference type="EMBL" id="CAFBLP010000053">
    <property type="protein sequence ID" value="CAB4884877.1"/>
    <property type="molecule type" value="Genomic_DNA"/>
</dbReference>
<reference evidence="1" key="1">
    <citation type="submission" date="2020-05" db="EMBL/GenBank/DDBJ databases">
        <authorList>
            <person name="Chiriac C."/>
            <person name="Salcher M."/>
            <person name="Ghai R."/>
            <person name="Kavagutti S V."/>
        </authorList>
    </citation>
    <scope>NUCLEOTIDE SEQUENCE</scope>
</reference>
<name>A0A6J7EN67_9ZZZZ</name>
<organism evidence="1">
    <name type="scientific">freshwater metagenome</name>
    <dbReference type="NCBI Taxonomy" id="449393"/>
    <lineage>
        <taxon>unclassified sequences</taxon>
        <taxon>metagenomes</taxon>
        <taxon>ecological metagenomes</taxon>
    </lineage>
</organism>
<proteinExistence type="predicted"/>
<protein>
    <submittedName>
        <fullName evidence="1">Unannotated protein</fullName>
    </submittedName>
</protein>
<accession>A0A6J7EN67</accession>